<name>A0A8R1ETC9_CAEJA</name>
<dbReference type="Proteomes" id="UP000005237">
    <property type="component" value="Unassembled WGS sequence"/>
</dbReference>
<protein>
    <submittedName>
        <fullName evidence="1">Uncharacterized protein</fullName>
    </submittedName>
</protein>
<evidence type="ECO:0000313" key="1">
    <source>
        <dbReference type="EnsemblMetazoa" id="CJA40593.1"/>
    </source>
</evidence>
<sequence length="83" mass="9774">TLSQRLDSVGLTKLDTRFSENRNIMLALKLFGQQILHTFRKEIPDFPEDELADLEQTDRVLMKEVYYHPVLEPDQEIVDDIIE</sequence>
<keyword evidence="2" id="KW-1185">Reference proteome</keyword>
<evidence type="ECO:0000313" key="2">
    <source>
        <dbReference type="Proteomes" id="UP000005237"/>
    </source>
</evidence>
<reference evidence="2" key="1">
    <citation type="submission" date="2010-08" db="EMBL/GenBank/DDBJ databases">
        <authorList>
            <consortium name="Caenorhabditis japonica Sequencing Consortium"/>
            <person name="Wilson R.K."/>
        </authorList>
    </citation>
    <scope>NUCLEOTIDE SEQUENCE [LARGE SCALE GENOMIC DNA]</scope>
    <source>
        <strain evidence="2">DF5081</strain>
    </source>
</reference>
<dbReference type="AlphaFoldDB" id="A0A8R1ETC9"/>
<reference evidence="1" key="2">
    <citation type="submission" date="2022-06" db="UniProtKB">
        <authorList>
            <consortium name="EnsemblMetazoa"/>
        </authorList>
    </citation>
    <scope>IDENTIFICATION</scope>
    <source>
        <strain evidence="1">DF5081</strain>
    </source>
</reference>
<organism evidence="1 2">
    <name type="scientific">Caenorhabditis japonica</name>
    <dbReference type="NCBI Taxonomy" id="281687"/>
    <lineage>
        <taxon>Eukaryota</taxon>
        <taxon>Metazoa</taxon>
        <taxon>Ecdysozoa</taxon>
        <taxon>Nematoda</taxon>
        <taxon>Chromadorea</taxon>
        <taxon>Rhabditida</taxon>
        <taxon>Rhabditina</taxon>
        <taxon>Rhabditomorpha</taxon>
        <taxon>Rhabditoidea</taxon>
        <taxon>Rhabditidae</taxon>
        <taxon>Peloderinae</taxon>
        <taxon>Caenorhabditis</taxon>
    </lineage>
</organism>
<proteinExistence type="predicted"/>
<dbReference type="EnsemblMetazoa" id="CJA40593.1">
    <property type="protein sequence ID" value="CJA40593.1"/>
    <property type="gene ID" value="WBGene00216441"/>
</dbReference>
<accession>A0A8R1ETC9</accession>